<gene>
    <name evidence="2" type="ORF">ACFQ2C_00435</name>
</gene>
<sequence>MRKASISLLTLIFFLSSCQQIKQSYEETINPKPEQKDKPREQLGSSSSSSTTYSTSSSSSSHSSTVETGQKESESLFKSKEKLDQIQQELVNLPLFRGKKIMLYKSFFLYDHMDGMIIIQMQNPDKPDEVDEYTYRYGKWQEPTPVKITGNIPMESFLYPMDKIKFSLAHDIHEEMIKEAKNMEGGVASDHVYFTHMDFHGIERSYWYSSVKGDRKDLYIDFNTEGKEISRR</sequence>
<dbReference type="RefSeq" id="WP_380894363.1">
    <property type="nucleotide sequence ID" value="NZ_JBHTKY010000001.1"/>
</dbReference>
<organism evidence="2 3">
    <name type="scientific">Sphingobacterium daejeonense</name>
    <dbReference type="NCBI Taxonomy" id="371142"/>
    <lineage>
        <taxon>Bacteria</taxon>
        <taxon>Pseudomonadati</taxon>
        <taxon>Bacteroidota</taxon>
        <taxon>Sphingobacteriia</taxon>
        <taxon>Sphingobacteriales</taxon>
        <taxon>Sphingobacteriaceae</taxon>
        <taxon>Sphingobacterium</taxon>
    </lineage>
</organism>
<protein>
    <recommendedName>
        <fullName evidence="4">SmpA / OmlA family</fullName>
    </recommendedName>
</protein>
<accession>A0ABW3RFY7</accession>
<keyword evidence="3" id="KW-1185">Reference proteome</keyword>
<reference evidence="3" key="1">
    <citation type="journal article" date="2019" name="Int. J. Syst. Evol. Microbiol.">
        <title>The Global Catalogue of Microorganisms (GCM) 10K type strain sequencing project: providing services to taxonomists for standard genome sequencing and annotation.</title>
        <authorList>
            <consortium name="The Broad Institute Genomics Platform"/>
            <consortium name="The Broad Institute Genome Sequencing Center for Infectious Disease"/>
            <person name="Wu L."/>
            <person name="Ma J."/>
        </authorList>
    </citation>
    <scope>NUCLEOTIDE SEQUENCE [LARGE SCALE GENOMIC DNA]</scope>
    <source>
        <strain evidence="3">CCUG 52468</strain>
    </source>
</reference>
<evidence type="ECO:0000313" key="3">
    <source>
        <dbReference type="Proteomes" id="UP001597205"/>
    </source>
</evidence>
<feature type="compositionally biased region" description="Low complexity" evidence="1">
    <location>
        <begin position="45"/>
        <end position="65"/>
    </location>
</feature>
<proteinExistence type="predicted"/>
<evidence type="ECO:0000256" key="1">
    <source>
        <dbReference type="SAM" id="MobiDB-lite"/>
    </source>
</evidence>
<dbReference type="Proteomes" id="UP001597205">
    <property type="component" value="Unassembled WGS sequence"/>
</dbReference>
<comment type="caution">
    <text evidence="2">The sequence shown here is derived from an EMBL/GenBank/DDBJ whole genome shotgun (WGS) entry which is preliminary data.</text>
</comment>
<evidence type="ECO:0008006" key="4">
    <source>
        <dbReference type="Google" id="ProtNLM"/>
    </source>
</evidence>
<feature type="region of interest" description="Disordered" evidence="1">
    <location>
        <begin position="27"/>
        <end position="73"/>
    </location>
</feature>
<name>A0ABW3RFY7_9SPHI</name>
<evidence type="ECO:0000313" key="2">
    <source>
        <dbReference type="EMBL" id="MFD1164063.1"/>
    </source>
</evidence>
<dbReference type="PROSITE" id="PS51257">
    <property type="entry name" value="PROKAR_LIPOPROTEIN"/>
    <property type="match status" value="1"/>
</dbReference>
<dbReference type="EMBL" id="JBHTKY010000001">
    <property type="protein sequence ID" value="MFD1164063.1"/>
    <property type="molecule type" value="Genomic_DNA"/>
</dbReference>